<dbReference type="PANTHER" id="PTHR13994">
    <property type="entry name" value="NUDIX HYDROLASE RELATED"/>
    <property type="match status" value="1"/>
</dbReference>
<organism evidence="12 13">
    <name type="scientific">Branchiostoma floridae</name>
    <name type="common">Florida lancelet</name>
    <name type="synonym">Amphioxus</name>
    <dbReference type="NCBI Taxonomy" id="7739"/>
    <lineage>
        <taxon>Eukaryota</taxon>
        <taxon>Metazoa</taxon>
        <taxon>Chordata</taxon>
        <taxon>Cephalochordata</taxon>
        <taxon>Leptocardii</taxon>
        <taxon>Amphioxiformes</taxon>
        <taxon>Branchiostomatidae</taxon>
        <taxon>Branchiostoma</taxon>
    </lineage>
</organism>
<keyword evidence="8" id="KW-0539">Nucleus</keyword>
<keyword evidence="12" id="KW-1185">Reference proteome</keyword>
<dbReference type="OMA" id="WRAEGHI"/>
<keyword evidence="7" id="KW-0496">Mitochondrion</keyword>
<evidence type="ECO:0000256" key="5">
    <source>
        <dbReference type="ARBA" id="ARBA00022490"/>
    </source>
</evidence>
<dbReference type="InterPro" id="IPR000086">
    <property type="entry name" value="NUDIX_hydrolase_dom"/>
</dbReference>
<comment type="subcellular location">
    <subcellularLocation>
        <location evidence="3">Cytoplasm</location>
    </subcellularLocation>
    <subcellularLocation>
        <location evidence="2">Mitochondrion</location>
    </subcellularLocation>
    <subcellularLocation>
        <location evidence="1">Nucleus</location>
    </subcellularLocation>
</comment>
<dbReference type="Proteomes" id="UP000001554">
    <property type="component" value="Chromosome 7"/>
</dbReference>
<comment type="similarity">
    <text evidence="4">Belongs to the Nudix hydrolase family.</text>
</comment>
<keyword evidence="5" id="KW-0963">Cytoplasm</keyword>
<dbReference type="FunFam" id="3.90.79.10:FF:000027">
    <property type="entry name" value="nucleoside diphosphate-linked moiety X motif 6"/>
    <property type="match status" value="1"/>
</dbReference>
<dbReference type="Gene3D" id="4.10.80.100">
    <property type="match status" value="1"/>
</dbReference>
<gene>
    <name evidence="13" type="primary">LOC118419202</name>
</gene>
<dbReference type="RefSeq" id="XP_035681439.1">
    <property type="nucleotide sequence ID" value="XM_035825546.1"/>
</dbReference>
<dbReference type="GO" id="GO:0051287">
    <property type="term" value="F:NAD binding"/>
    <property type="evidence" value="ECO:0000318"/>
    <property type="project" value="GO_Central"/>
</dbReference>
<evidence type="ECO:0000256" key="6">
    <source>
        <dbReference type="ARBA" id="ARBA00022801"/>
    </source>
</evidence>
<comment type="function">
    <text evidence="9">May contribute to the regulation of cell proliferation.</text>
</comment>
<evidence type="ECO:0000256" key="8">
    <source>
        <dbReference type="ARBA" id="ARBA00023242"/>
    </source>
</evidence>
<evidence type="ECO:0000256" key="4">
    <source>
        <dbReference type="ARBA" id="ARBA00005582"/>
    </source>
</evidence>
<dbReference type="GO" id="GO:0005739">
    <property type="term" value="C:mitochondrion"/>
    <property type="evidence" value="ECO:0007669"/>
    <property type="project" value="UniProtKB-SubCell"/>
</dbReference>
<dbReference type="InterPro" id="IPR040618">
    <property type="entry name" value="Pre-Nudix"/>
</dbReference>
<reference evidence="13" key="2">
    <citation type="submission" date="2025-08" db="UniProtKB">
        <authorList>
            <consortium name="RefSeq"/>
        </authorList>
    </citation>
    <scope>IDENTIFICATION</scope>
    <source>
        <strain evidence="13">S238N-H82</strain>
        <tissue evidence="13">Testes</tissue>
    </source>
</reference>
<dbReference type="SUPFAM" id="SSF55811">
    <property type="entry name" value="Nudix"/>
    <property type="match status" value="1"/>
</dbReference>
<evidence type="ECO:0000256" key="1">
    <source>
        <dbReference type="ARBA" id="ARBA00004123"/>
    </source>
</evidence>
<dbReference type="CDD" id="cd04670">
    <property type="entry name" value="NUDIX_ASFGF2_Nudt6"/>
    <property type="match status" value="1"/>
</dbReference>
<dbReference type="GeneID" id="118419202"/>
<dbReference type="AlphaFoldDB" id="A0A9J7MWS5"/>
<dbReference type="PROSITE" id="PS51462">
    <property type="entry name" value="NUDIX"/>
    <property type="match status" value="1"/>
</dbReference>
<dbReference type="Gene3D" id="3.40.630.30">
    <property type="match status" value="1"/>
</dbReference>
<dbReference type="GO" id="GO:0035529">
    <property type="term" value="F:NADH pyrophosphatase activity"/>
    <property type="evidence" value="ECO:0000318"/>
    <property type="project" value="GO_Central"/>
</dbReference>
<reference evidence="12" key="1">
    <citation type="journal article" date="2020" name="Nat. Ecol. Evol.">
        <title>Deeply conserved synteny resolves early events in vertebrate evolution.</title>
        <authorList>
            <person name="Simakov O."/>
            <person name="Marletaz F."/>
            <person name="Yue J.X."/>
            <person name="O'Connell B."/>
            <person name="Jenkins J."/>
            <person name="Brandt A."/>
            <person name="Calef R."/>
            <person name="Tung C.H."/>
            <person name="Huang T.K."/>
            <person name="Schmutz J."/>
            <person name="Satoh N."/>
            <person name="Yu J.K."/>
            <person name="Putnam N.H."/>
            <person name="Green R.E."/>
            <person name="Rokhsar D.S."/>
        </authorList>
    </citation>
    <scope>NUCLEOTIDE SEQUENCE [LARGE SCALE GENOMIC DNA]</scope>
    <source>
        <strain evidence="12">S238N-H82</strain>
    </source>
</reference>
<dbReference type="InterPro" id="IPR003293">
    <property type="entry name" value="Nudix_hydrolase6-like"/>
</dbReference>
<evidence type="ECO:0000256" key="7">
    <source>
        <dbReference type="ARBA" id="ARBA00023128"/>
    </source>
</evidence>
<protein>
    <recommendedName>
        <fullName evidence="10">Nucleoside diphosphate-linked moiety X motif 6</fullName>
    </recommendedName>
</protein>
<keyword evidence="6" id="KW-0378">Hydrolase</keyword>
<dbReference type="Pfam" id="PF18290">
    <property type="entry name" value="Nudix_hydro"/>
    <property type="match status" value="1"/>
</dbReference>
<dbReference type="InterPro" id="IPR015797">
    <property type="entry name" value="NUDIX_hydrolase-like_dom_sf"/>
</dbReference>
<evidence type="ECO:0000256" key="2">
    <source>
        <dbReference type="ARBA" id="ARBA00004173"/>
    </source>
</evidence>
<dbReference type="Gene3D" id="3.90.79.10">
    <property type="entry name" value="Nucleoside Triphosphate Pyrophosphohydrolase"/>
    <property type="match status" value="1"/>
</dbReference>
<dbReference type="KEGG" id="bfo:118419202"/>
<evidence type="ECO:0000313" key="13">
    <source>
        <dbReference type="RefSeq" id="XP_035681439.1"/>
    </source>
</evidence>
<evidence type="ECO:0000313" key="12">
    <source>
        <dbReference type="Proteomes" id="UP000001554"/>
    </source>
</evidence>
<proteinExistence type="inferred from homology"/>
<sequence length="314" mass="35963">MYHVEVFPQQARMQALQKLITRPALLPYRWRFHTSCRSQQELLKGTVDKWRGVTIDLGSPDCGLHGTYFHTSLRELDAFAGMLRKSLKQWKMEGKKAVWLKVPILQSRFVPVAASQGFRFHHADKDYSMLTTWLPSDHCKIPHFASHQIGVAGCVLREDTKEVLVVQDRNRETSHMWKLPGGISDPGEDFGDTAVREVFEETGIKSEFQSILTIRQLHNYPGAFGKSDLYIVCRLRALSHVIDHCADEIIGCKWTDVNELATTQSTSLISTHVARLVLHGFREGFDQVDISMKELPAVFKNMTYKLYHRQIPDL</sequence>
<dbReference type="Pfam" id="PF00293">
    <property type="entry name" value="NUDIX"/>
    <property type="match status" value="1"/>
</dbReference>
<evidence type="ECO:0000256" key="10">
    <source>
        <dbReference type="ARBA" id="ARBA00068898"/>
    </source>
</evidence>
<evidence type="ECO:0000256" key="9">
    <source>
        <dbReference type="ARBA" id="ARBA00057091"/>
    </source>
</evidence>
<dbReference type="GO" id="GO:0005634">
    <property type="term" value="C:nucleus"/>
    <property type="evidence" value="ECO:0007669"/>
    <property type="project" value="UniProtKB-SubCell"/>
</dbReference>
<dbReference type="PROSITE" id="PS00893">
    <property type="entry name" value="NUDIX_BOX"/>
    <property type="match status" value="1"/>
</dbReference>
<dbReference type="InterPro" id="IPR020084">
    <property type="entry name" value="NUDIX_hydrolase_CS"/>
</dbReference>
<dbReference type="PANTHER" id="PTHR13994:SF46">
    <property type="entry name" value="NUCLEOSIDE DIPHOSPHATE-LINKED MOIETY X MOTIF 6"/>
    <property type="match status" value="1"/>
</dbReference>
<evidence type="ECO:0000256" key="3">
    <source>
        <dbReference type="ARBA" id="ARBA00004496"/>
    </source>
</evidence>
<name>A0A9J7MWS5_BRAFL</name>
<accession>A0A9J7MWS5</accession>
<dbReference type="OrthoDB" id="447842at2759"/>
<dbReference type="PRINTS" id="PR01356">
    <property type="entry name" value="GFGPROTEIN"/>
</dbReference>
<feature type="domain" description="Nudix hydrolase" evidence="11">
    <location>
        <begin position="146"/>
        <end position="282"/>
    </location>
</feature>
<dbReference type="GO" id="GO:0047631">
    <property type="term" value="F:ADP-ribose diphosphatase activity"/>
    <property type="evidence" value="ECO:0000318"/>
    <property type="project" value="GO_Central"/>
</dbReference>
<evidence type="ECO:0000259" key="11">
    <source>
        <dbReference type="PROSITE" id="PS51462"/>
    </source>
</evidence>